<dbReference type="SUPFAM" id="SSF52833">
    <property type="entry name" value="Thioredoxin-like"/>
    <property type="match status" value="1"/>
</dbReference>
<dbReference type="AlphaFoldDB" id="A0A7R9GDS0"/>
<keyword evidence="3" id="KW-0712">Selenocysteine</keyword>
<dbReference type="InterPro" id="IPR038219">
    <property type="entry name" value="Sep15/SelM_sf"/>
</dbReference>
<dbReference type="GO" id="GO:0005788">
    <property type="term" value="C:endoplasmic reticulum lumen"/>
    <property type="evidence" value="ECO:0007669"/>
    <property type="project" value="TreeGrafter"/>
</dbReference>
<dbReference type="Pfam" id="PF08806">
    <property type="entry name" value="Sep15_SelM"/>
    <property type="match status" value="1"/>
</dbReference>
<keyword evidence="7" id="KW-1185">Reference proteome</keyword>
<evidence type="ECO:0000256" key="4">
    <source>
        <dbReference type="ARBA" id="ARBA00040773"/>
    </source>
</evidence>
<evidence type="ECO:0000256" key="3">
    <source>
        <dbReference type="ARBA" id="ARBA00022933"/>
    </source>
</evidence>
<dbReference type="PANTHER" id="PTHR13077:SF7">
    <property type="entry name" value="SELENOPROTEIN M"/>
    <property type="match status" value="1"/>
</dbReference>
<gene>
    <name evidence="6" type="ORF">NMOB1V02_LOCUS6542</name>
</gene>
<accession>A0A7R9GDS0</accession>
<dbReference type="InterPro" id="IPR014912">
    <property type="entry name" value="Sep15_SelM_dom"/>
</dbReference>
<evidence type="ECO:0000313" key="7">
    <source>
        <dbReference type="Proteomes" id="UP000678499"/>
    </source>
</evidence>
<dbReference type="OrthoDB" id="25165at2759"/>
<evidence type="ECO:0000313" key="6">
    <source>
        <dbReference type="EMBL" id="CAD7278846.1"/>
    </source>
</evidence>
<dbReference type="GO" id="GO:0016491">
    <property type="term" value="F:oxidoreductase activity"/>
    <property type="evidence" value="ECO:0007669"/>
    <property type="project" value="TreeGrafter"/>
</dbReference>
<dbReference type="EMBL" id="OA883423">
    <property type="protein sequence ID" value="CAD7278846.1"/>
    <property type="molecule type" value="Genomic_DNA"/>
</dbReference>
<dbReference type="PANTHER" id="PTHR13077">
    <property type="entry name" value="SELENOPROTEIN F"/>
    <property type="match status" value="1"/>
</dbReference>
<dbReference type="InterPro" id="IPR039992">
    <property type="entry name" value="Sep15_SelM"/>
</dbReference>
<organism evidence="6">
    <name type="scientific">Notodromas monacha</name>
    <dbReference type="NCBI Taxonomy" id="399045"/>
    <lineage>
        <taxon>Eukaryota</taxon>
        <taxon>Metazoa</taxon>
        <taxon>Ecdysozoa</taxon>
        <taxon>Arthropoda</taxon>
        <taxon>Crustacea</taxon>
        <taxon>Oligostraca</taxon>
        <taxon>Ostracoda</taxon>
        <taxon>Podocopa</taxon>
        <taxon>Podocopida</taxon>
        <taxon>Cypridocopina</taxon>
        <taxon>Cypridoidea</taxon>
        <taxon>Cyprididae</taxon>
        <taxon>Notodromas</taxon>
    </lineage>
</organism>
<comment type="similarity">
    <text evidence="1">Belongs to the selenoprotein M/F family.</text>
</comment>
<reference evidence="6" key="1">
    <citation type="submission" date="2020-11" db="EMBL/GenBank/DDBJ databases">
        <authorList>
            <person name="Tran Van P."/>
        </authorList>
    </citation>
    <scope>NUCLEOTIDE SEQUENCE</scope>
</reference>
<dbReference type="EMBL" id="CAJPEX010001386">
    <property type="protein sequence ID" value="CAG0918998.1"/>
    <property type="molecule type" value="Genomic_DNA"/>
</dbReference>
<sequence length="87" mass="9819">MPEVKAFIYDDIPIHNVEFKSIPGADPVIKLLDAEKNVLKEVQISDMSREKINALMQNFGFFKKSQPGEPVPSEKISGPYHVFSDDL</sequence>
<evidence type="ECO:0000256" key="2">
    <source>
        <dbReference type="ARBA" id="ARBA00022729"/>
    </source>
</evidence>
<dbReference type="Gene3D" id="3.40.30.50">
    <property type="entry name" value="Sep15/SelM thioredoxin-like domain, active-site redox motif"/>
    <property type="match status" value="1"/>
</dbReference>
<evidence type="ECO:0000259" key="5">
    <source>
        <dbReference type="Pfam" id="PF08806"/>
    </source>
</evidence>
<name>A0A7R9GDS0_9CRUS</name>
<protein>
    <recommendedName>
        <fullName evidence="4">Selenoprotein M</fullName>
    </recommendedName>
</protein>
<feature type="domain" description="Selenoprotein F/M" evidence="5">
    <location>
        <begin position="1"/>
        <end position="60"/>
    </location>
</feature>
<dbReference type="InterPro" id="IPR036249">
    <property type="entry name" value="Thioredoxin-like_sf"/>
</dbReference>
<dbReference type="Proteomes" id="UP000678499">
    <property type="component" value="Unassembled WGS sequence"/>
</dbReference>
<evidence type="ECO:0000256" key="1">
    <source>
        <dbReference type="ARBA" id="ARBA00005742"/>
    </source>
</evidence>
<keyword evidence="2" id="KW-0732">Signal</keyword>
<proteinExistence type="inferred from homology"/>